<dbReference type="EMBL" id="JACHNE010000001">
    <property type="protein sequence ID" value="MBB5799343.1"/>
    <property type="molecule type" value="Genomic_DNA"/>
</dbReference>
<accession>A0A7W9HCG6</accession>
<comment type="caution">
    <text evidence="1">The sequence shown here is derived from an EMBL/GenBank/DDBJ whole genome shotgun (WGS) entry which is preliminary data.</text>
</comment>
<proteinExistence type="predicted"/>
<organism evidence="1 2">
    <name type="scientific">Streptomyces caelestis</name>
    <dbReference type="NCBI Taxonomy" id="36816"/>
    <lineage>
        <taxon>Bacteria</taxon>
        <taxon>Bacillati</taxon>
        <taxon>Actinomycetota</taxon>
        <taxon>Actinomycetes</taxon>
        <taxon>Kitasatosporales</taxon>
        <taxon>Streptomycetaceae</taxon>
        <taxon>Streptomyces</taxon>
    </lineage>
</organism>
<reference evidence="1 2" key="1">
    <citation type="submission" date="2020-08" db="EMBL/GenBank/DDBJ databases">
        <title>Sequencing the genomes of 1000 actinobacteria strains.</title>
        <authorList>
            <person name="Klenk H.-P."/>
        </authorList>
    </citation>
    <scope>NUCLEOTIDE SEQUENCE [LARGE SCALE GENOMIC DNA]</scope>
    <source>
        <strain evidence="1 2">DSM 40084</strain>
    </source>
</reference>
<dbReference type="Proteomes" id="UP000590647">
    <property type="component" value="Unassembled WGS sequence"/>
</dbReference>
<keyword evidence="2" id="KW-1185">Reference proteome</keyword>
<name>A0A7W9HCG6_9ACTN</name>
<protein>
    <submittedName>
        <fullName evidence="1">Uncharacterized protein</fullName>
    </submittedName>
</protein>
<sequence length="53" mass="5806">MTVPALTGAGPDHSDTRWVASSRSRLVDESRMEWMRRRSVSGASSPAAVARMM</sequence>
<evidence type="ECO:0000313" key="1">
    <source>
        <dbReference type="EMBL" id="MBB5799343.1"/>
    </source>
</evidence>
<dbReference type="AlphaFoldDB" id="A0A7W9HCG6"/>
<evidence type="ECO:0000313" key="2">
    <source>
        <dbReference type="Proteomes" id="UP000590647"/>
    </source>
</evidence>
<gene>
    <name evidence="1" type="ORF">HDA41_007307</name>
</gene>